<accession>A0AAN6GIG0</accession>
<evidence type="ECO:0000313" key="1">
    <source>
        <dbReference type="EMBL" id="KAK0541794.1"/>
    </source>
</evidence>
<organism evidence="1 2">
    <name type="scientific">Tilletia horrida</name>
    <dbReference type="NCBI Taxonomy" id="155126"/>
    <lineage>
        <taxon>Eukaryota</taxon>
        <taxon>Fungi</taxon>
        <taxon>Dikarya</taxon>
        <taxon>Basidiomycota</taxon>
        <taxon>Ustilaginomycotina</taxon>
        <taxon>Exobasidiomycetes</taxon>
        <taxon>Tilletiales</taxon>
        <taxon>Tilletiaceae</taxon>
        <taxon>Tilletia</taxon>
    </lineage>
</organism>
<evidence type="ECO:0000313" key="2">
    <source>
        <dbReference type="Proteomes" id="UP001176517"/>
    </source>
</evidence>
<gene>
    <name evidence="1" type="ORF">OC846_006942</name>
</gene>
<proteinExistence type="predicted"/>
<sequence length="88" mass="9968">NPRAGNEDYIKSLQQLIADHQNRWQDYTARINRVLENAPGDLSDREQAVVDRLSAQAAKTQEAIDRMTQQISELHLGAVAEEFGKIHL</sequence>
<dbReference type="AlphaFoldDB" id="A0AAN6GIG0"/>
<dbReference type="Proteomes" id="UP001176517">
    <property type="component" value="Unassembled WGS sequence"/>
</dbReference>
<feature type="non-terminal residue" evidence="1">
    <location>
        <position position="1"/>
    </location>
</feature>
<reference evidence="1" key="1">
    <citation type="journal article" date="2023" name="PhytoFront">
        <title>Draft Genome Resources of Seven Strains of Tilletia horrida, Causal Agent of Kernel Smut of Rice.</title>
        <authorList>
            <person name="Khanal S."/>
            <person name="Antony Babu S."/>
            <person name="Zhou X.G."/>
        </authorList>
    </citation>
    <scope>NUCLEOTIDE SEQUENCE</scope>
    <source>
        <strain evidence="1">TX6</strain>
    </source>
</reference>
<keyword evidence="2" id="KW-1185">Reference proteome</keyword>
<comment type="caution">
    <text evidence="1">The sequence shown here is derived from an EMBL/GenBank/DDBJ whole genome shotgun (WGS) entry which is preliminary data.</text>
</comment>
<dbReference type="EMBL" id="JAPDMZ010000750">
    <property type="protein sequence ID" value="KAK0541794.1"/>
    <property type="molecule type" value="Genomic_DNA"/>
</dbReference>
<name>A0AAN6GIG0_9BASI</name>
<protein>
    <submittedName>
        <fullName evidence="1">Uncharacterized protein</fullName>
    </submittedName>
</protein>